<dbReference type="PANTHER" id="PTHR12241:SF154">
    <property type="entry name" value="TUBULIN POLYGLUTAMYLASE TTLL11"/>
    <property type="match status" value="1"/>
</dbReference>
<dbReference type="GeneID" id="106534206"/>
<dbReference type="GO" id="GO:0070740">
    <property type="term" value="F:tubulin-glutamic acid ligase activity"/>
    <property type="evidence" value="ECO:0007669"/>
    <property type="project" value="TreeGrafter"/>
</dbReference>
<protein>
    <submittedName>
        <fullName evidence="6">Tubulin polyglutamylase TTLL11</fullName>
    </submittedName>
</protein>
<feature type="compositionally biased region" description="Basic and acidic residues" evidence="4">
    <location>
        <begin position="9"/>
        <end position="19"/>
    </location>
</feature>
<feature type="region of interest" description="Disordered" evidence="4">
    <location>
        <begin position="1"/>
        <end position="128"/>
    </location>
</feature>
<feature type="non-terminal residue" evidence="6">
    <location>
        <position position="253"/>
    </location>
</feature>
<evidence type="ECO:0000256" key="1">
    <source>
        <dbReference type="ARBA" id="ARBA00022598"/>
    </source>
</evidence>
<dbReference type="GO" id="GO:0005524">
    <property type="term" value="F:ATP binding"/>
    <property type="evidence" value="ECO:0007669"/>
    <property type="project" value="UniProtKB-KW"/>
</dbReference>
<dbReference type="KEGG" id="alim:106534206"/>
<dbReference type="SUPFAM" id="SSF56059">
    <property type="entry name" value="Glutathione synthetase ATP-binding domain-like"/>
    <property type="match status" value="1"/>
</dbReference>
<dbReference type="GO" id="GO:0036064">
    <property type="term" value="C:ciliary basal body"/>
    <property type="evidence" value="ECO:0007669"/>
    <property type="project" value="TreeGrafter"/>
</dbReference>
<evidence type="ECO:0000313" key="5">
    <source>
        <dbReference type="Proteomes" id="UP000192220"/>
    </source>
</evidence>
<dbReference type="Pfam" id="PF03133">
    <property type="entry name" value="TTL"/>
    <property type="match status" value="1"/>
</dbReference>
<proteinExistence type="predicted"/>
<keyword evidence="3" id="KW-0067">ATP-binding</keyword>
<dbReference type="Proteomes" id="UP000192220">
    <property type="component" value="Unplaced"/>
</dbReference>
<sequence length="253" mass="27894">MMTDHHHGKVNDHLMKPCGEEEEEEENEEPGSSPSDPPCSITTPGPGGSSGFSKPQRRSRTKLDSDAGLSPAGKNLNSPDCVQNLKGTGKILQGKSETNGNYLQGTRSIQDQQGQDGPRKRRPVTVDTSKAKTSLEALKLSIKQLKWKEIRLGKENETAVTPTFIVKPDGGSQGDGIYLIRDPSDLKLVVGSQAKQAVVQEYIPKPLLIDKLKFDIRLYVLIRSLEPLEIYIAKEGLTRFCTEPYQEPSQKNL</sequence>
<organism evidence="5 6">
    <name type="scientific">Austrofundulus limnaeus</name>
    <name type="common">Annual killifish</name>
    <dbReference type="NCBI Taxonomy" id="52670"/>
    <lineage>
        <taxon>Eukaryota</taxon>
        <taxon>Metazoa</taxon>
        <taxon>Chordata</taxon>
        <taxon>Craniata</taxon>
        <taxon>Vertebrata</taxon>
        <taxon>Euteleostomi</taxon>
        <taxon>Actinopterygii</taxon>
        <taxon>Neopterygii</taxon>
        <taxon>Teleostei</taxon>
        <taxon>Neoteleostei</taxon>
        <taxon>Acanthomorphata</taxon>
        <taxon>Ovalentaria</taxon>
        <taxon>Atherinomorphae</taxon>
        <taxon>Cyprinodontiformes</taxon>
        <taxon>Rivulidae</taxon>
        <taxon>Austrofundulus</taxon>
    </lineage>
</organism>
<feature type="compositionally biased region" description="Polar residues" evidence="4">
    <location>
        <begin position="95"/>
        <end position="115"/>
    </location>
</feature>
<evidence type="ECO:0000313" key="6">
    <source>
        <dbReference type="RefSeq" id="XP_013886234.1"/>
    </source>
</evidence>
<dbReference type="OrthoDB" id="202825at2759"/>
<accession>A0A2I4D1Y0</accession>
<dbReference type="InterPro" id="IPR004344">
    <property type="entry name" value="TTL/TTLL_fam"/>
</dbReference>
<evidence type="ECO:0000256" key="2">
    <source>
        <dbReference type="ARBA" id="ARBA00022741"/>
    </source>
</evidence>
<keyword evidence="2" id="KW-0547">Nucleotide-binding</keyword>
<dbReference type="Gene3D" id="3.30.470.20">
    <property type="entry name" value="ATP-grasp fold, B domain"/>
    <property type="match status" value="1"/>
</dbReference>
<evidence type="ECO:0000256" key="4">
    <source>
        <dbReference type="SAM" id="MobiDB-lite"/>
    </source>
</evidence>
<evidence type="ECO:0000256" key="3">
    <source>
        <dbReference type="ARBA" id="ARBA00022840"/>
    </source>
</evidence>
<dbReference type="PROSITE" id="PS51221">
    <property type="entry name" value="TTL"/>
    <property type="match status" value="1"/>
</dbReference>
<feature type="compositionally biased region" description="Acidic residues" evidence="4">
    <location>
        <begin position="20"/>
        <end position="29"/>
    </location>
</feature>
<name>A0A2I4D1Y0_AUSLI</name>
<dbReference type="GO" id="GO:0000226">
    <property type="term" value="P:microtubule cytoskeleton organization"/>
    <property type="evidence" value="ECO:0007669"/>
    <property type="project" value="TreeGrafter"/>
</dbReference>
<dbReference type="GO" id="GO:0015631">
    <property type="term" value="F:tubulin binding"/>
    <property type="evidence" value="ECO:0007669"/>
    <property type="project" value="TreeGrafter"/>
</dbReference>
<keyword evidence="1" id="KW-0436">Ligase</keyword>
<dbReference type="InParanoid" id="A0A2I4D1Y0"/>
<dbReference type="STRING" id="52670.A0A2I4D1Y0"/>
<dbReference type="PANTHER" id="PTHR12241">
    <property type="entry name" value="TUBULIN POLYGLUTAMYLASE"/>
    <property type="match status" value="1"/>
</dbReference>
<reference evidence="6" key="1">
    <citation type="submission" date="2025-08" db="UniProtKB">
        <authorList>
            <consortium name="RefSeq"/>
        </authorList>
    </citation>
    <scope>IDENTIFICATION</scope>
</reference>
<gene>
    <name evidence="6" type="primary">LOC106534206</name>
</gene>
<dbReference type="AlphaFoldDB" id="A0A2I4D1Y0"/>
<dbReference type="RefSeq" id="XP_013886234.1">
    <property type="nucleotide sequence ID" value="XM_014030780.1"/>
</dbReference>
<keyword evidence="5" id="KW-1185">Reference proteome</keyword>